<reference evidence="2 3" key="1">
    <citation type="submission" date="2018-02" db="EMBL/GenBank/DDBJ databases">
        <authorList>
            <person name="Cohen D.B."/>
            <person name="Kent A.D."/>
        </authorList>
    </citation>
    <scope>NUCLEOTIDE SEQUENCE [LARGE SCALE GENOMIC DNA]</scope>
    <source>
        <strain evidence="2">1</strain>
    </source>
</reference>
<proteinExistence type="predicted"/>
<evidence type="ECO:0000313" key="2">
    <source>
        <dbReference type="EMBL" id="SPD87765.1"/>
    </source>
</evidence>
<evidence type="ECO:0000313" key="3">
    <source>
        <dbReference type="Proteomes" id="UP000238164"/>
    </source>
</evidence>
<protein>
    <submittedName>
        <fullName evidence="2">Uncharacterized protein</fullName>
    </submittedName>
</protein>
<gene>
    <name evidence="2" type="ORF">MPLG2_2736</name>
</gene>
<name>A0A2N9JI76_9ACTN</name>
<accession>A0A2N9JI76</accession>
<dbReference type="KEGG" id="mgg:MPLG2_2736"/>
<feature type="region of interest" description="Disordered" evidence="1">
    <location>
        <begin position="1"/>
        <end position="47"/>
    </location>
</feature>
<dbReference type="Proteomes" id="UP000238164">
    <property type="component" value="Chromosome 1"/>
</dbReference>
<dbReference type="EMBL" id="LT985188">
    <property type="protein sequence ID" value="SPD87765.1"/>
    <property type="molecule type" value="Genomic_DNA"/>
</dbReference>
<evidence type="ECO:0000256" key="1">
    <source>
        <dbReference type="SAM" id="MobiDB-lite"/>
    </source>
</evidence>
<sequence>MDPDRSWRASVRCPATIGSAPHPNEMSGRDNGASTTHGLHKPGSGAVGLHGRLPVAFKVGCRHYPGNPKNRTVRNIT</sequence>
<keyword evidence="3" id="KW-1185">Reference proteome</keyword>
<dbReference type="AlphaFoldDB" id="A0A2N9JI76"/>
<organism evidence="2 3">
    <name type="scientific">Micropruina glycogenica</name>
    <dbReference type="NCBI Taxonomy" id="75385"/>
    <lineage>
        <taxon>Bacteria</taxon>
        <taxon>Bacillati</taxon>
        <taxon>Actinomycetota</taxon>
        <taxon>Actinomycetes</taxon>
        <taxon>Propionibacteriales</taxon>
        <taxon>Nocardioidaceae</taxon>
        <taxon>Micropruina</taxon>
    </lineage>
</organism>